<organism evidence="1 2">
    <name type="scientific">Glossina palpalis gambiensis</name>
    <dbReference type="NCBI Taxonomy" id="67801"/>
    <lineage>
        <taxon>Eukaryota</taxon>
        <taxon>Metazoa</taxon>
        <taxon>Ecdysozoa</taxon>
        <taxon>Arthropoda</taxon>
        <taxon>Hexapoda</taxon>
        <taxon>Insecta</taxon>
        <taxon>Pterygota</taxon>
        <taxon>Neoptera</taxon>
        <taxon>Endopterygota</taxon>
        <taxon>Diptera</taxon>
        <taxon>Brachycera</taxon>
        <taxon>Muscomorpha</taxon>
        <taxon>Hippoboscoidea</taxon>
        <taxon>Glossinidae</taxon>
        <taxon>Glossina</taxon>
    </lineage>
</organism>
<sequence>MEGREGKIDSDDPVTLQAGLNIARGIASLENSYQSAEIYLICSSAKGQCIISIFHSRKQLKNKEEWKRLSFAEKKFTVLESCNT</sequence>
<dbReference type="VEuPathDB" id="VectorBase:GPPI023489"/>
<dbReference type="EMBL" id="JXJN01010651">
    <property type="status" value="NOT_ANNOTATED_CDS"/>
    <property type="molecule type" value="Genomic_DNA"/>
</dbReference>
<dbReference type="EnsemblMetazoa" id="GPPI023489-RA">
    <property type="protein sequence ID" value="GPPI023489-PA"/>
    <property type="gene ID" value="GPPI023489"/>
</dbReference>
<dbReference type="Proteomes" id="UP000092460">
    <property type="component" value="Unassembled WGS sequence"/>
</dbReference>
<keyword evidence="2" id="KW-1185">Reference proteome</keyword>
<protein>
    <submittedName>
        <fullName evidence="1">Uncharacterized protein</fullName>
    </submittedName>
</protein>
<dbReference type="EMBL" id="JXJN01010650">
    <property type="status" value="NOT_ANNOTATED_CDS"/>
    <property type="molecule type" value="Genomic_DNA"/>
</dbReference>
<accession>A0A1B0B9Z7</accession>
<name>A0A1B0B9Z7_9MUSC</name>
<reference evidence="1" key="2">
    <citation type="submission" date="2020-05" db="UniProtKB">
        <authorList>
            <consortium name="EnsemblMetazoa"/>
        </authorList>
    </citation>
    <scope>IDENTIFICATION</scope>
    <source>
        <strain evidence="1">IAEA</strain>
    </source>
</reference>
<reference evidence="2" key="1">
    <citation type="submission" date="2015-01" db="EMBL/GenBank/DDBJ databases">
        <authorList>
            <person name="Aksoy S."/>
            <person name="Warren W."/>
            <person name="Wilson R.K."/>
        </authorList>
    </citation>
    <scope>NUCLEOTIDE SEQUENCE [LARGE SCALE GENOMIC DNA]</scope>
    <source>
        <strain evidence="2">IAEA</strain>
    </source>
</reference>
<evidence type="ECO:0000313" key="2">
    <source>
        <dbReference type="Proteomes" id="UP000092460"/>
    </source>
</evidence>
<evidence type="ECO:0000313" key="1">
    <source>
        <dbReference type="EnsemblMetazoa" id="GPPI023489-PA"/>
    </source>
</evidence>
<proteinExistence type="predicted"/>
<dbReference type="AlphaFoldDB" id="A0A1B0B9Z7"/>